<evidence type="ECO:0000256" key="1">
    <source>
        <dbReference type="SAM" id="Phobius"/>
    </source>
</evidence>
<keyword evidence="1" id="KW-0472">Membrane</keyword>
<evidence type="ECO:0008006" key="4">
    <source>
        <dbReference type="Google" id="ProtNLM"/>
    </source>
</evidence>
<protein>
    <recommendedName>
        <fullName evidence="4">SMODS and SLOG-associating 2TM effector domain-containing protein</fullName>
    </recommendedName>
</protein>
<gene>
    <name evidence="2" type="ORF">HH212_00080</name>
</gene>
<dbReference type="AlphaFoldDB" id="A0A7Z2VSG6"/>
<feature type="transmembrane region" description="Helical" evidence="1">
    <location>
        <begin position="64"/>
        <end position="85"/>
    </location>
</feature>
<sequence length="171" mass="19342">MTTIDPDVWKHMWNKRSDLRQRTLVNRMYYQERQRIFDLREGFVKVISLLAGSTALAKVADPVFVQWCAAAITASSAASLVFGFGAKSRDSAKRSAEWALIERDIATLGDRGFTEEDLNKWEARCNEIEAGEPAAHPGLWERCNIRACEVMGSNPGKVSFWRRNRPAIVIP</sequence>
<keyword evidence="3" id="KW-1185">Reference proteome</keyword>
<keyword evidence="1" id="KW-0812">Transmembrane</keyword>
<dbReference type="Proteomes" id="UP000502415">
    <property type="component" value="Chromosome"/>
</dbReference>
<accession>A0A7Z2VSG6</accession>
<proteinExistence type="predicted"/>
<name>A0A7Z2VSG6_9BURK</name>
<evidence type="ECO:0000313" key="2">
    <source>
        <dbReference type="EMBL" id="QJD98635.1"/>
    </source>
</evidence>
<organism evidence="2 3">
    <name type="scientific">Massilia forsythiae</name>
    <dbReference type="NCBI Taxonomy" id="2728020"/>
    <lineage>
        <taxon>Bacteria</taxon>
        <taxon>Pseudomonadati</taxon>
        <taxon>Pseudomonadota</taxon>
        <taxon>Betaproteobacteria</taxon>
        <taxon>Burkholderiales</taxon>
        <taxon>Oxalobacteraceae</taxon>
        <taxon>Telluria group</taxon>
        <taxon>Massilia</taxon>
    </lineage>
</organism>
<evidence type="ECO:0000313" key="3">
    <source>
        <dbReference type="Proteomes" id="UP000502415"/>
    </source>
</evidence>
<dbReference type="RefSeq" id="WP_169433535.1">
    <property type="nucleotide sequence ID" value="NZ_CP051685.1"/>
</dbReference>
<dbReference type="EMBL" id="CP051685">
    <property type="protein sequence ID" value="QJD98635.1"/>
    <property type="molecule type" value="Genomic_DNA"/>
</dbReference>
<reference evidence="2 3" key="1">
    <citation type="submission" date="2020-04" db="EMBL/GenBank/DDBJ databases">
        <title>Genome sequencing of novel species.</title>
        <authorList>
            <person name="Heo J."/>
            <person name="Kim S.-J."/>
            <person name="Kim J.-S."/>
            <person name="Hong S.-B."/>
            <person name="Kwon S.-W."/>
        </authorList>
    </citation>
    <scope>NUCLEOTIDE SEQUENCE [LARGE SCALE GENOMIC DNA]</scope>
    <source>
        <strain evidence="2 3">GN2-R2</strain>
    </source>
</reference>
<dbReference type="KEGG" id="mfy:HH212_00080"/>
<keyword evidence="1" id="KW-1133">Transmembrane helix</keyword>